<evidence type="ECO:0000259" key="17">
    <source>
        <dbReference type="PROSITE" id="PS51720"/>
    </source>
</evidence>
<gene>
    <name evidence="18" type="ORF">TanjilG_26362</name>
</gene>
<dbReference type="STRING" id="3871.A0A4P1R2T7"/>
<feature type="domain" description="AIG1-type G" evidence="17">
    <location>
        <begin position="506"/>
        <end position="745"/>
    </location>
</feature>
<dbReference type="GO" id="GO:0045036">
    <property type="term" value="P:protein targeting to chloroplast"/>
    <property type="evidence" value="ECO:0007669"/>
    <property type="project" value="TreeGrafter"/>
</dbReference>
<dbReference type="AlphaFoldDB" id="A0A4P1R2T7"/>
<dbReference type="GO" id="GO:0016787">
    <property type="term" value="F:hydrolase activity"/>
    <property type="evidence" value="ECO:0007669"/>
    <property type="project" value="UniProtKB-KW"/>
</dbReference>
<dbReference type="GO" id="GO:0009707">
    <property type="term" value="C:chloroplast outer membrane"/>
    <property type="evidence" value="ECO:0007669"/>
    <property type="project" value="UniProtKB-SubCell"/>
</dbReference>
<dbReference type="PANTHER" id="PTHR10903:SF124">
    <property type="entry name" value="50S RIBOSOME-BINDING GTPASE"/>
    <property type="match status" value="1"/>
</dbReference>
<keyword evidence="7" id="KW-0547">Nucleotide-binding</keyword>
<keyword evidence="12" id="KW-1133">Transmembrane helix</keyword>
<dbReference type="EMBL" id="CM007372">
    <property type="protein sequence ID" value="OIW00025.1"/>
    <property type="molecule type" value="Genomic_DNA"/>
</dbReference>
<evidence type="ECO:0000256" key="14">
    <source>
        <dbReference type="ARBA" id="ARBA00023136"/>
    </source>
</evidence>
<keyword evidence="6" id="KW-0479">Metal-binding</keyword>
<dbReference type="GO" id="GO:0005525">
    <property type="term" value="F:GTP binding"/>
    <property type="evidence" value="ECO:0007669"/>
    <property type="project" value="UniProtKB-KW"/>
</dbReference>
<dbReference type="Gene3D" id="3.40.50.300">
    <property type="entry name" value="P-loop containing nucleotide triphosphate hydrolases"/>
    <property type="match status" value="1"/>
</dbReference>
<evidence type="ECO:0000313" key="19">
    <source>
        <dbReference type="Proteomes" id="UP000188354"/>
    </source>
</evidence>
<dbReference type="GO" id="GO:0046872">
    <property type="term" value="F:metal ion binding"/>
    <property type="evidence" value="ECO:0007669"/>
    <property type="project" value="UniProtKB-KW"/>
</dbReference>
<keyword evidence="14" id="KW-0472">Membrane</keyword>
<dbReference type="Pfam" id="PF04548">
    <property type="entry name" value="AIG1"/>
    <property type="match status" value="1"/>
</dbReference>
<keyword evidence="4" id="KW-0934">Plastid</keyword>
<sequence>MFMDSSPITHSLHANKFTFFNDIASDHFSEFRDDDVSVRKGNALALDEDEDDREACDEYYIATDTNVMSQNSQDKSNNEQLDKVEVVLNELDEENLIAKLIETDSTMQRKFEFDTREVEDMVEGISVMDGDTGVSKSNFEDYNNNTMQKQNTAVVNYLQEQVSQLHTDFSMTGENVSEGFAEIVECSAPQSSASNGSQSFDFDQQSECEKLVSITESMINSKAELHDSYASFESNDDACDCEVNKIQSVESFELFDTALLQESSTCLKNDLSRTVLGGSQEDELFCEYLSHENVEVDLISGDTVEKEVTVDISTVSQESKRDGSASDGGADCLMPVGLEQFKEQITALSALLGSKCSGKNCHEEQTIKGSHGKLNLSSDDAKKEINHVGAESNGGTVTVTNADESLVIFRKEQSSFRSLPHCEARAGFEGNIGKKEKEKIQKIEDISVKFLRVVQRVNLSFEISMVSNVLCKLVADIGRRSNQEFVIESAKLSAKKFEEDCQYDLDFSLNILVLGKSGVGKSATINSIFGDVKVITNAFEPATTSVKEVSGTVNGVKIRILDTPGLSSSMKEQAFNRKILSSIKRYMKKFPVDVILYVDRVDAQTRDLNDLPTLRSITSSLGPSIWQRTVLALTHAASTPLDGPSGSPLSYEVFIAQKSFIVQQSITQAVRGLSELSSSFMFPVSLVENHPLCGKNKCGECVLPNGLRWRSHLLALCFSVKILSEVSSMEGPQNLFNKWMHLFSQDHSLPLSHLFPSLLQSPAHLKFSADWN</sequence>
<evidence type="ECO:0000256" key="9">
    <source>
        <dbReference type="ARBA" id="ARBA00022805"/>
    </source>
</evidence>
<organism evidence="18 19">
    <name type="scientific">Lupinus angustifolius</name>
    <name type="common">Narrow-leaved blue lupine</name>
    <dbReference type="NCBI Taxonomy" id="3871"/>
    <lineage>
        <taxon>Eukaryota</taxon>
        <taxon>Viridiplantae</taxon>
        <taxon>Streptophyta</taxon>
        <taxon>Embryophyta</taxon>
        <taxon>Tracheophyta</taxon>
        <taxon>Spermatophyta</taxon>
        <taxon>Magnoliopsida</taxon>
        <taxon>eudicotyledons</taxon>
        <taxon>Gunneridae</taxon>
        <taxon>Pentapetalae</taxon>
        <taxon>rosids</taxon>
        <taxon>fabids</taxon>
        <taxon>Fabales</taxon>
        <taxon>Fabaceae</taxon>
        <taxon>Papilionoideae</taxon>
        <taxon>50 kb inversion clade</taxon>
        <taxon>genistoids sensu lato</taxon>
        <taxon>core genistoids</taxon>
        <taxon>Genisteae</taxon>
        <taxon>Lupinus</taxon>
    </lineage>
</organism>
<evidence type="ECO:0000256" key="10">
    <source>
        <dbReference type="ARBA" id="ARBA00022842"/>
    </source>
</evidence>
<keyword evidence="5" id="KW-0812">Transmembrane</keyword>
<dbReference type="Gramene" id="OIW00025">
    <property type="protein sequence ID" value="OIW00025"/>
    <property type="gene ID" value="TanjilG_26362"/>
</dbReference>
<comment type="cofactor">
    <cofactor evidence="1">
        <name>Mg(2+)</name>
        <dbReference type="ChEBI" id="CHEBI:18420"/>
    </cofactor>
</comment>
<keyword evidence="3" id="KW-0150">Chloroplast</keyword>
<dbReference type="InterPro" id="IPR027417">
    <property type="entry name" value="P-loop_NTPase"/>
</dbReference>
<dbReference type="InterPro" id="IPR006703">
    <property type="entry name" value="G_AIG1"/>
</dbReference>
<accession>A0A4P1R2T7</accession>
<dbReference type="PROSITE" id="PS51720">
    <property type="entry name" value="G_AIG1"/>
    <property type="match status" value="1"/>
</dbReference>
<keyword evidence="9" id="KW-1002">Plastid outer membrane</keyword>
<dbReference type="Proteomes" id="UP000188354">
    <property type="component" value="Chromosome LG12"/>
</dbReference>
<evidence type="ECO:0000256" key="15">
    <source>
        <dbReference type="ARBA" id="ARBA00023766"/>
    </source>
</evidence>
<evidence type="ECO:0000313" key="18">
    <source>
        <dbReference type="EMBL" id="OIW00025.1"/>
    </source>
</evidence>
<comment type="subcellular location">
    <subcellularLocation>
        <location evidence="15">Plastid</location>
        <location evidence="15">Chloroplast outer membrane</location>
        <topology evidence="15">Single-pass membrane protein</topology>
    </subcellularLocation>
</comment>
<evidence type="ECO:0000256" key="7">
    <source>
        <dbReference type="ARBA" id="ARBA00022741"/>
    </source>
</evidence>
<evidence type="ECO:0000256" key="13">
    <source>
        <dbReference type="ARBA" id="ARBA00023134"/>
    </source>
</evidence>
<keyword evidence="19" id="KW-1185">Reference proteome</keyword>
<evidence type="ECO:0000256" key="8">
    <source>
        <dbReference type="ARBA" id="ARBA00022801"/>
    </source>
</evidence>
<evidence type="ECO:0000256" key="12">
    <source>
        <dbReference type="ARBA" id="ARBA00022989"/>
    </source>
</evidence>
<reference evidence="18 19" key="1">
    <citation type="journal article" date="2017" name="Plant Biotechnol. J.">
        <title>A comprehensive draft genome sequence for lupin (Lupinus angustifolius), an emerging health food: insights into plant-microbe interactions and legume evolution.</title>
        <authorList>
            <person name="Hane J.K."/>
            <person name="Ming Y."/>
            <person name="Kamphuis L.G."/>
            <person name="Nelson M.N."/>
            <person name="Garg G."/>
            <person name="Atkins C.A."/>
            <person name="Bayer P.E."/>
            <person name="Bravo A."/>
            <person name="Bringans S."/>
            <person name="Cannon S."/>
            <person name="Edwards D."/>
            <person name="Foley R."/>
            <person name="Gao L.L."/>
            <person name="Harrison M.J."/>
            <person name="Huang W."/>
            <person name="Hurgobin B."/>
            <person name="Li S."/>
            <person name="Liu C.W."/>
            <person name="McGrath A."/>
            <person name="Morahan G."/>
            <person name="Murray J."/>
            <person name="Weller J."/>
            <person name="Jian J."/>
            <person name="Singh K.B."/>
        </authorList>
    </citation>
    <scope>NUCLEOTIDE SEQUENCE [LARGE SCALE GENOMIC DNA]</scope>
    <source>
        <strain evidence="19">cv. Tanjil</strain>
        <tissue evidence="18">Whole plant</tissue>
    </source>
</reference>
<evidence type="ECO:0000256" key="16">
    <source>
        <dbReference type="ARBA" id="ARBA00023775"/>
    </source>
</evidence>
<keyword evidence="11" id="KW-0653">Protein transport</keyword>
<keyword evidence="2" id="KW-0813">Transport</keyword>
<name>A0A4P1R2T7_LUPAN</name>
<evidence type="ECO:0000256" key="5">
    <source>
        <dbReference type="ARBA" id="ARBA00022692"/>
    </source>
</evidence>
<keyword evidence="8" id="KW-0378">Hydrolase</keyword>
<dbReference type="InterPro" id="IPR045058">
    <property type="entry name" value="GIMA/IAN/Toc"/>
</dbReference>
<keyword evidence="13" id="KW-0342">GTP-binding</keyword>
<dbReference type="SUPFAM" id="SSF52540">
    <property type="entry name" value="P-loop containing nucleoside triphosphate hydrolases"/>
    <property type="match status" value="1"/>
</dbReference>
<proteinExistence type="inferred from homology"/>
<dbReference type="PANTHER" id="PTHR10903">
    <property type="entry name" value="GTPASE, IMAP FAMILY MEMBER-RELATED"/>
    <property type="match status" value="1"/>
</dbReference>
<evidence type="ECO:0000256" key="4">
    <source>
        <dbReference type="ARBA" id="ARBA00022640"/>
    </source>
</evidence>
<protein>
    <recommendedName>
        <fullName evidence="17">AIG1-type G domain-containing protein</fullName>
    </recommendedName>
</protein>
<evidence type="ECO:0000256" key="11">
    <source>
        <dbReference type="ARBA" id="ARBA00022927"/>
    </source>
</evidence>
<dbReference type="GO" id="GO:0015031">
    <property type="term" value="P:protein transport"/>
    <property type="evidence" value="ECO:0007669"/>
    <property type="project" value="UniProtKB-KW"/>
</dbReference>
<comment type="similarity">
    <text evidence="16">Belongs to the TRAFAC class TrmE-Era-EngA-EngB-Septin-like GTPase superfamily. AIG1/Toc34/Toc159-like paraseptin GTPase family. TOC159 subfamily.</text>
</comment>
<evidence type="ECO:0000256" key="1">
    <source>
        <dbReference type="ARBA" id="ARBA00001946"/>
    </source>
</evidence>
<evidence type="ECO:0000256" key="3">
    <source>
        <dbReference type="ARBA" id="ARBA00022528"/>
    </source>
</evidence>
<keyword evidence="10" id="KW-0460">Magnesium</keyword>
<evidence type="ECO:0000256" key="2">
    <source>
        <dbReference type="ARBA" id="ARBA00022448"/>
    </source>
</evidence>
<dbReference type="FunFam" id="3.40.50.300:FF:000413">
    <property type="entry name" value="Translocase of chloroplast 120, chloroplastic"/>
    <property type="match status" value="1"/>
</dbReference>
<evidence type="ECO:0000256" key="6">
    <source>
        <dbReference type="ARBA" id="ARBA00022723"/>
    </source>
</evidence>